<dbReference type="KEGG" id="lby:Lbys_1591"/>
<sequence length="403" mass="46885">MNNHLKKLIFLCLLGGSSIAQSVPYIRGDEGPDPNKLLMDRGIQISTTEAFNLMYNFRFDEAAKEFKWLKVEFPEHPIGDFLLGLNEWWRIVPDTKETKYDEICHAYMDEAINKAEKIHKRNKSNKEVLFILCAAYAVKGRLFAEREKWVKSAWAGKKAIKYLDESRGEENINPELLFGDGVYNYYSKWIHENYKSLRPLLTFFRKGSKEQGIKQLEYVANNAFYSRMEARYFLVQIYAMEKQSGKSLMMAAQMHQLYPNNSFFHRFVARNSFALGRLADAEVYARELLRNVEERRYGYGANDGRYGAYILGYLYLNKYRDNTLAKQYFEKSIEYALENGSKETGYYASANLSLGKIAIEEKSYQAAVRYLSEALKNSDKNSSTYKEAKAELEKLTKSLKKKK</sequence>
<dbReference type="RefSeq" id="WP_013408348.1">
    <property type="nucleotide sequence ID" value="NC_014655.1"/>
</dbReference>
<dbReference type="InterPro" id="IPR019734">
    <property type="entry name" value="TPR_rpt"/>
</dbReference>
<name>E4RY88_LEAB4</name>
<dbReference type="OrthoDB" id="9813254at2"/>
<dbReference type="Gene3D" id="1.25.40.10">
    <property type="entry name" value="Tetratricopeptide repeat domain"/>
    <property type="match status" value="1"/>
</dbReference>
<feature type="chain" id="PRO_5003188546" evidence="2">
    <location>
        <begin position="23"/>
        <end position="403"/>
    </location>
</feature>
<feature type="signal peptide" evidence="2">
    <location>
        <begin position="1"/>
        <end position="22"/>
    </location>
</feature>
<evidence type="ECO:0000256" key="2">
    <source>
        <dbReference type="SAM" id="SignalP"/>
    </source>
</evidence>
<organism evidence="3 4">
    <name type="scientific">Leadbetterella byssophila (strain DSM 17132 / JCM 16389 / KACC 11308 / NBRC 106382 / 4M15)</name>
    <dbReference type="NCBI Taxonomy" id="649349"/>
    <lineage>
        <taxon>Bacteria</taxon>
        <taxon>Pseudomonadati</taxon>
        <taxon>Bacteroidota</taxon>
        <taxon>Cytophagia</taxon>
        <taxon>Cytophagales</taxon>
        <taxon>Leadbetterellaceae</taxon>
        <taxon>Leadbetterella</taxon>
    </lineage>
</organism>
<dbReference type="STRING" id="649349.Lbys_1591"/>
<dbReference type="Proteomes" id="UP000007435">
    <property type="component" value="Chromosome"/>
</dbReference>
<keyword evidence="4" id="KW-1185">Reference proteome</keyword>
<protein>
    <submittedName>
        <fullName evidence="3">Uncharacterized protein</fullName>
    </submittedName>
</protein>
<accession>E4RY88</accession>
<keyword evidence="2" id="KW-0732">Signal</keyword>
<feature type="repeat" description="TPR" evidence="1">
    <location>
        <begin position="348"/>
        <end position="381"/>
    </location>
</feature>
<reference evidence="3 4" key="2">
    <citation type="journal article" date="2011" name="Stand. Genomic Sci.">
        <title>Complete genome sequence of Leadbetterella byssophila type strain (4M15).</title>
        <authorList>
            <person name="Abt B."/>
            <person name="Teshima H."/>
            <person name="Lucas S."/>
            <person name="Lapidus A."/>
            <person name="Del Rio T.G."/>
            <person name="Nolan M."/>
            <person name="Tice H."/>
            <person name="Cheng J.F."/>
            <person name="Pitluck S."/>
            <person name="Liolios K."/>
            <person name="Pagani I."/>
            <person name="Ivanova N."/>
            <person name="Mavromatis K."/>
            <person name="Pati A."/>
            <person name="Tapia R."/>
            <person name="Han C."/>
            <person name="Goodwin L."/>
            <person name="Chen A."/>
            <person name="Palaniappan K."/>
            <person name="Land M."/>
            <person name="Hauser L."/>
            <person name="Chang Y.J."/>
            <person name="Jeffries C.D."/>
            <person name="Rohde M."/>
            <person name="Goker M."/>
            <person name="Tindall B.J."/>
            <person name="Detter J.C."/>
            <person name="Woyke T."/>
            <person name="Bristow J."/>
            <person name="Eisen J.A."/>
            <person name="Markowitz V."/>
            <person name="Hugenholtz P."/>
            <person name="Klenk H.P."/>
            <person name="Kyrpides N.C."/>
        </authorList>
    </citation>
    <scope>NUCLEOTIDE SEQUENCE [LARGE SCALE GENOMIC DNA]</scope>
    <source>
        <strain evidence="4">DSM 17132 / JCM 16389 / KACC 11308 / NBRC 106382 / 4M15</strain>
    </source>
</reference>
<dbReference type="HOGENOM" id="CLU_049860_0_0_10"/>
<keyword evidence="1" id="KW-0802">TPR repeat</keyword>
<reference key="1">
    <citation type="submission" date="2010-11" db="EMBL/GenBank/DDBJ databases">
        <title>The complete genome of Leadbetterella byssophila DSM 17132.</title>
        <authorList>
            <consortium name="US DOE Joint Genome Institute (JGI-PGF)"/>
            <person name="Lucas S."/>
            <person name="Copeland A."/>
            <person name="Lapidus A."/>
            <person name="Glavina del Rio T."/>
            <person name="Dalin E."/>
            <person name="Tice H."/>
            <person name="Bruce D."/>
            <person name="Goodwin L."/>
            <person name="Pitluck S."/>
            <person name="Kyrpides N."/>
            <person name="Mavromatis K."/>
            <person name="Ivanova N."/>
            <person name="Teshima H."/>
            <person name="Brettin T."/>
            <person name="Detter J.C."/>
            <person name="Han C."/>
            <person name="Tapia R."/>
            <person name="Land M."/>
            <person name="Hauser L."/>
            <person name="Markowitz V."/>
            <person name="Cheng J.-F."/>
            <person name="Hugenholtz P."/>
            <person name="Woyke T."/>
            <person name="Wu D."/>
            <person name="Tindall B."/>
            <person name="Pomrenke H.G."/>
            <person name="Brambilla E."/>
            <person name="Klenk H.-P."/>
            <person name="Eisen J.A."/>
        </authorList>
    </citation>
    <scope>NUCLEOTIDE SEQUENCE [LARGE SCALE GENOMIC DNA]</scope>
    <source>
        <strain>DSM 17132</strain>
    </source>
</reference>
<evidence type="ECO:0000256" key="1">
    <source>
        <dbReference type="PROSITE-ProRule" id="PRU00339"/>
    </source>
</evidence>
<dbReference type="InterPro" id="IPR011990">
    <property type="entry name" value="TPR-like_helical_dom_sf"/>
</dbReference>
<proteinExistence type="predicted"/>
<dbReference type="PROSITE" id="PS50005">
    <property type="entry name" value="TPR"/>
    <property type="match status" value="1"/>
</dbReference>
<dbReference type="AlphaFoldDB" id="E4RY88"/>
<evidence type="ECO:0000313" key="4">
    <source>
        <dbReference type="Proteomes" id="UP000007435"/>
    </source>
</evidence>
<gene>
    <name evidence="3" type="ordered locus">Lbys_1591</name>
</gene>
<dbReference type="eggNOG" id="COG4783">
    <property type="taxonomic scope" value="Bacteria"/>
</dbReference>
<dbReference type="EMBL" id="CP002305">
    <property type="protein sequence ID" value="ADQ17299.1"/>
    <property type="molecule type" value="Genomic_DNA"/>
</dbReference>
<dbReference type="SUPFAM" id="SSF48452">
    <property type="entry name" value="TPR-like"/>
    <property type="match status" value="1"/>
</dbReference>
<evidence type="ECO:0000313" key="3">
    <source>
        <dbReference type="EMBL" id="ADQ17299.1"/>
    </source>
</evidence>